<dbReference type="SUPFAM" id="SSF140931">
    <property type="entry name" value="Fic-like"/>
    <property type="match status" value="1"/>
</dbReference>
<gene>
    <name evidence="6" type="ORF">BAURA86_02360</name>
    <name evidence="5" type="ORF">CIK79_09790</name>
</gene>
<dbReference type="Gene3D" id="1.10.3290.10">
    <property type="entry name" value="Fido-like domain"/>
    <property type="match status" value="1"/>
</dbReference>
<dbReference type="PROSITE" id="PS51459">
    <property type="entry name" value="FIDO"/>
    <property type="match status" value="1"/>
</dbReference>
<evidence type="ECO:0000259" key="4">
    <source>
        <dbReference type="PROSITE" id="PS51459"/>
    </source>
</evidence>
<dbReference type="EMBL" id="FXZI01000008">
    <property type="protein sequence ID" value="SMX94219.1"/>
    <property type="molecule type" value="Genomic_DNA"/>
</dbReference>
<dbReference type="PANTHER" id="PTHR13504:SF38">
    <property type="entry name" value="FIDO DOMAIN-CONTAINING PROTEIN"/>
    <property type="match status" value="1"/>
</dbReference>
<dbReference type="PANTHER" id="PTHR13504">
    <property type="entry name" value="FIDO DOMAIN-CONTAINING PROTEIN DDB_G0283145"/>
    <property type="match status" value="1"/>
</dbReference>
<proteinExistence type="predicted"/>
<keyword evidence="2" id="KW-0067">ATP-binding</keyword>
<organism evidence="5 7">
    <name type="scientific">Brevibacterium aurantiacum</name>
    <dbReference type="NCBI Taxonomy" id="273384"/>
    <lineage>
        <taxon>Bacteria</taxon>
        <taxon>Bacillati</taxon>
        <taxon>Actinomycetota</taxon>
        <taxon>Actinomycetes</taxon>
        <taxon>Micrococcales</taxon>
        <taxon>Brevibacteriaceae</taxon>
        <taxon>Brevibacterium</taxon>
    </lineage>
</organism>
<sequence length="405" mass="43695">MSSGNLEPAQSNAPNWPPIGAETYDWTSRSGFGPSAAIHAGSVKYDSSVPPTIADRTPAIDPEVAAVAEEAIRELSRFDAELGFQIAGFAPVLLRSEAASSSQIENLTASARAIFSAELGARSGSNAELIAANTNALLTALKSADSISSDSIRTIHQVLMGTQTRHTPGEFRDEQVWIGTRADSPVGAEFVPPHHSRVPELIKDLTAFAERADVPAMTAIAITHAQFETIHPFTDGNGRTGRAIVQTMLRQRGITRNVAVPVSAGLLADVSRYHSALTEYRRGNVDPIIRIFAEAAFRAIDNSTQLVTDLRRIRESWDSKLTARKNSNAWRLLDILIEHPVLNSATAAEELRVAQPNIYPPLKALVDAGIASSKAEHGLGPFWRSDEILAAIDAFAQRAGRRQNS</sequence>
<dbReference type="InterPro" id="IPR040198">
    <property type="entry name" value="Fido_containing"/>
</dbReference>
<protein>
    <submittedName>
        <fullName evidence="5">Cell filamentation protein Fic</fullName>
    </submittedName>
    <submittedName>
        <fullName evidence="6">Fic family protein</fullName>
    </submittedName>
</protein>
<feature type="region of interest" description="Disordered" evidence="3">
    <location>
        <begin position="1"/>
        <end position="20"/>
    </location>
</feature>
<dbReference type="Proteomes" id="UP000218377">
    <property type="component" value="Unassembled WGS sequence"/>
</dbReference>
<dbReference type="InterPro" id="IPR003812">
    <property type="entry name" value="Fido"/>
</dbReference>
<evidence type="ECO:0000256" key="3">
    <source>
        <dbReference type="SAM" id="MobiDB-lite"/>
    </source>
</evidence>
<feature type="domain" description="Fido" evidence="4">
    <location>
        <begin position="147"/>
        <end position="294"/>
    </location>
</feature>
<evidence type="ECO:0000313" key="7">
    <source>
        <dbReference type="Proteomes" id="UP000218377"/>
    </source>
</evidence>
<name>A0A2A3X9S1_BREAU</name>
<dbReference type="AlphaFoldDB" id="A0A2A3X9S1"/>
<dbReference type="Proteomes" id="UP000234300">
    <property type="component" value="Unassembled WGS sequence"/>
</dbReference>
<reference evidence="6 8" key="2">
    <citation type="submission" date="2017-03" db="EMBL/GenBank/DDBJ databases">
        <authorList>
            <person name="Afonso C.L."/>
            <person name="Miller P.J."/>
            <person name="Scott M.A."/>
            <person name="Spackman E."/>
            <person name="Goraichik I."/>
            <person name="Dimitrov K.M."/>
            <person name="Suarez D.L."/>
            <person name="Swayne D.E."/>
        </authorList>
    </citation>
    <scope>NUCLEOTIDE SEQUENCE [LARGE SCALE GENOMIC DNA]</scope>
    <source>
        <strain evidence="6">8</strain>
        <strain evidence="8">8(6)</strain>
    </source>
</reference>
<dbReference type="EMBL" id="NRGX01000001">
    <property type="protein sequence ID" value="PCC20450.1"/>
    <property type="molecule type" value="Genomic_DNA"/>
</dbReference>
<keyword evidence="2" id="KW-0547">Nucleotide-binding</keyword>
<evidence type="ECO:0000256" key="1">
    <source>
        <dbReference type="PIRSR" id="PIRSR640198-1"/>
    </source>
</evidence>
<dbReference type="Pfam" id="PF02661">
    <property type="entry name" value="Fic"/>
    <property type="match status" value="1"/>
</dbReference>
<dbReference type="InterPro" id="IPR036597">
    <property type="entry name" value="Fido-like_dom_sf"/>
</dbReference>
<feature type="active site" evidence="1">
    <location>
        <position position="231"/>
    </location>
</feature>
<reference evidence="5 7" key="1">
    <citation type="journal article" date="2017" name="Elife">
        <title>Extensive horizontal gene transfer in cheese-associated bacteria.</title>
        <authorList>
            <person name="Bonham K.S."/>
            <person name="Wolfe B.E."/>
            <person name="Dutton R.J."/>
        </authorList>
    </citation>
    <scope>NUCLEOTIDE SEQUENCE [LARGE SCALE GENOMIC DNA]</scope>
    <source>
        <strain evidence="5 7">JB5</strain>
    </source>
</reference>
<feature type="compositionally biased region" description="Polar residues" evidence="3">
    <location>
        <begin position="1"/>
        <end position="14"/>
    </location>
</feature>
<dbReference type="GO" id="GO:0005524">
    <property type="term" value="F:ATP binding"/>
    <property type="evidence" value="ECO:0007669"/>
    <property type="project" value="UniProtKB-KW"/>
</dbReference>
<accession>A0A2H1K3J7</accession>
<evidence type="ECO:0000313" key="6">
    <source>
        <dbReference type="EMBL" id="SMX94219.1"/>
    </source>
</evidence>
<accession>A0A2A3X9S1</accession>
<evidence type="ECO:0000256" key="2">
    <source>
        <dbReference type="PIRSR" id="PIRSR640198-2"/>
    </source>
</evidence>
<evidence type="ECO:0000313" key="8">
    <source>
        <dbReference type="Proteomes" id="UP000234300"/>
    </source>
</evidence>
<evidence type="ECO:0000313" key="5">
    <source>
        <dbReference type="EMBL" id="PCC20450.1"/>
    </source>
</evidence>
<feature type="binding site" evidence="2">
    <location>
        <begin position="235"/>
        <end position="242"/>
    </location>
    <ligand>
        <name>ATP</name>
        <dbReference type="ChEBI" id="CHEBI:30616"/>
    </ligand>
</feature>